<sequence>MSGDEHWHRHLGAYGICLNDEKLLVIQKGAGPYFGRYDLPGGTVEANESLAAAVQREFLEEAGINVQVKENVGVCDYLIPYELHKRGTSHIHHISMFYLVQIVGGTPTLTPEKFEGQDSIGALWLPIKEITADNSSPLVLQVIQWLETKKLSFQFQRLDNWVVLK</sequence>
<evidence type="ECO:0000313" key="4">
    <source>
        <dbReference type="EMBL" id="MBB3155632.1"/>
    </source>
</evidence>
<dbReference type="PROSITE" id="PS51462">
    <property type="entry name" value="NUDIX"/>
    <property type="match status" value="1"/>
</dbReference>
<dbReference type="Gene3D" id="3.90.79.10">
    <property type="entry name" value="Nucleoside Triphosphate Pyrophosphohydrolase"/>
    <property type="match status" value="1"/>
</dbReference>
<dbReference type="CDD" id="cd04686">
    <property type="entry name" value="NUDIX_Hydrolase"/>
    <property type="match status" value="1"/>
</dbReference>
<dbReference type="Pfam" id="PF00293">
    <property type="entry name" value="NUDIX"/>
    <property type="match status" value="1"/>
</dbReference>
<protein>
    <submittedName>
        <fullName evidence="4">ADP-ribose pyrophosphatase YjhB (NUDIX family)</fullName>
    </submittedName>
</protein>
<evidence type="ECO:0000256" key="2">
    <source>
        <dbReference type="ARBA" id="ARBA00022801"/>
    </source>
</evidence>
<proteinExistence type="inferred from homology"/>
<evidence type="ECO:0000313" key="5">
    <source>
        <dbReference type="Proteomes" id="UP000518605"/>
    </source>
</evidence>
<evidence type="ECO:0000259" key="3">
    <source>
        <dbReference type="PROSITE" id="PS51462"/>
    </source>
</evidence>
<keyword evidence="2" id="KW-0378">Hydrolase</keyword>
<dbReference type="PANTHER" id="PTHR43736">
    <property type="entry name" value="ADP-RIBOSE PYROPHOSPHATASE"/>
    <property type="match status" value="1"/>
</dbReference>
<dbReference type="RefSeq" id="WP_183570493.1">
    <property type="nucleotide sequence ID" value="NZ_CBCSLB010000027.1"/>
</dbReference>
<organism evidence="4 5">
    <name type="scientific">Paenibacillus endophyticus</name>
    <dbReference type="NCBI Taxonomy" id="1294268"/>
    <lineage>
        <taxon>Bacteria</taxon>
        <taxon>Bacillati</taxon>
        <taxon>Bacillota</taxon>
        <taxon>Bacilli</taxon>
        <taxon>Bacillales</taxon>
        <taxon>Paenibacillaceae</taxon>
        <taxon>Paenibacillus</taxon>
    </lineage>
</organism>
<dbReference type="InterPro" id="IPR015797">
    <property type="entry name" value="NUDIX_hydrolase-like_dom_sf"/>
</dbReference>
<dbReference type="Proteomes" id="UP000518605">
    <property type="component" value="Unassembled WGS sequence"/>
</dbReference>
<dbReference type="InterPro" id="IPR020084">
    <property type="entry name" value="NUDIX_hydrolase_CS"/>
</dbReference>
<name>A0A7W5CDI8_9BACL</name>
<dbReference type="EMBL" id="JACHXW010000027">
    <property type="protein sequence ID" value="MBB3155632.1"/>
    <property type="molecule type" value="Genomic_DNA"/>
</dbReference>
<feature type="domain" description="Nudix hydrolase" evidence="3">
    <location>
        <begin position="8"/>
        <end position="147"/>
    </location>
</feature>
<dbReference type="AlphaFoldDB" id="A0A7W5CDI8"/>
<dbReference type="PROSITE" id="PS00893">
    <property type="entry name" value="NUDIX_BOX"/>
    <property type="match status" value="1"/>
</dbReference>
<comment type="caution">
    <text evidence="4">The sequence shown here is derived from an EMBL/GenBank/DDBJ whole genome shotgun (WGS) entry which is preliminary data.</text>
</comment>
<accession>A0A7W5CDI8</accession>
<dbReference type="InterPro" id="IPR000086">
    <property type="entry name" value="NUDIX_hydrolase_dom"/>
</dbReference>
<dbReference type="SUPFAM" id="SSF55811">
    <property type="entry name" value="Nudix"/>
    <property type="match status" value="1"/>
</dbReference>
<dbReference type="PANTHER" id="PTHR43736:SF1">
    <property type="entry name" value="DIHYDRONEOPTERIN TRIPHOSPHATE DIPHOSPHATASE"/>
    <property type="match status" value="1"/>
</dbReference>
<dbReference type="GO" id="GO:0016787">
    <property type="term" value="F:hydrolase activity"/>
    <property type="evidence" value="ECO:0007669"/>
    <property type="project" value="UniProtKB-KW"/>
</dbReference>
<reference evidence="4 5" key="1">
    <citation type="submission" date="2020-08" db="EMBL/GenBank/DDBJ databases">
        <title>Genomic Encyclopedia of Type Strains, Phase III (KMG-III): the genomes of soil and plant-associated and newly described type strains.</title>
        <authorList>
            <person name="Whitman W."/>
        </authorList>
    </citation>
    <scope>NUCLEOTIDE SEQUENCE [LARGE SCALE GENOMIC DNA]</scope>
    <source>
        <strain evidence="4 5">CECT 8234</strain>
    </source>
</reference>
<comment type="similarity">
    <text evidence="1">Belongs to the Nudix hydrolase family.</text>
</comment>
<keyword evidence="5" id="KW-1185">Reference proteome</keyword>
<evidence type="ECO:0000256" key="1">
    <source>
        <dbReference type="ARBA" id="ARBA00005582"/>
    </source>
</evidence>
<gene>
    <name evidence="4" type="ORF">FHS16_005740</name>
</gene>